<dbReference type="EMBL" id="AP005257">
    <property type="protein sequence ID" value="BAD31241.1"/>
    <property type="molecule type" value="Genomic_DNA"/>
</dbReference>
<dbReference type="AlphaFoldDB" id="Q6Z376"/>
<protein>
    <submittedName>
        <fullName evidence="2">Uncharacterized protein</fullName>
    </submittedName>
</protein>
<accession>Q6Z376</accession>
<feature type="compositionally biased region" description="Pro residues" evidence="1">
    <location>
        <begin position="148"/>
        <end position="168"/>
    </location>
</feature>
<evidence type="ECO:0000256" key="1">
    <source>
        <dbReference type="SAM" id="MobiDB-lite"/>
    </source>
</evidence>
<evidence type="ECO:0000313" key="3">
    <source>
        <dbReference type="EMBL" id="BAD31241.1"/>
    </source>
</evidence>
<evidence type="ECO:0000313" key="4">
    <source>
        <dbReference type="Proteomes" id="UP000000763"/>
    </source>
</evidence>
<organism evidence="2 4">
    <name type="scientific">Oryza sativa subsp. japonica</name>
    <name type="common">Rice</name>
    <dbReference type="NCBI Taxonomy" id="39947"/>
    <lineage>
        <taxon>Eukaryota</taxon>
        <taxon>Viridiplantae</taxon>
        <taxon>Streptophyta</taxon>
        <taxon>Embryophyta</taxon>
        <taxon>Tracheophyta</taxon>
        <taxon>Spermatophyta</taxon>
        <taxon>Magnoliopsida</taxon>
        <taxon>Liliopsida</taxon>
        <taxon>Poales</taxon>
        <taxon>Poaceae</taxon>
        <taxon>BOP clade</taxon>
        <taxon>Oryzoideae</taxon>
        <taxon>Oryzeae</taxon>
        <taxon>Oryzinae</taxon>
        <taxon>Oryza</taxon>
        <taxon>Oryza sativa</taxon>
    </lineage>
</organism>
<dbReference type="EMBL" id="AP005259">
    <property type="protein sequence ID" value="BAC84204.1"/>
    <property type="molecule type" value="Genomic_DNA"/>
</dbReference>
<reference evidence="4" key="3">
    <citation type="journal article" date="2005" name="Nature">
        <title>The map-based sequence of the rice genome.</title>
        <authorList>
            <consortium name="International rice genome sequencing project (IRGSP)"/>
            <person name="Matsumoto T."/>
            <person name="Wu J."/>
            <person name="Kanamori H."/>
            <person name="Katayose Y."/>
            <person name="Fujisawa M."/>
            <person name="Namiki N."/>
            <person name="Mizuno H."/>
            <person name="Yamamoto K."/>
            <person name="Antonio B.A."/>
            <person name="Baba T."/>
            <person name="Sakata K."/>
            <person name="Nagamura Y."/>
            <person name="Aoki H."/>
            <person name="Arikawa K."/>
            <person name="Arita K."/>
            <person name="Bito T."/>
            <person name="Chiden Y."/>
            <person name="Fujitsuka N."/>
            <person name="Fukunaka R."/>
            <person name="Hamada M."/>
            <person name="Harada C."/>
            <person name="Hayashi A."/>
            <person name="Hijishita S."/>
            <person name="Honda M."/>
            <person name="Hosokawa S."/>
            <person name="Ichikawa Y."/>
            <person name="Idonuma A."/>
            <person name="Iijima M."/>
            <person name="Ikeda M."/>
            <person name="Ikeno M."/>
            <person name="Ito K."/>
            <person name="Ito S."/>
            <person name="Ito T."/>
            <person name="Ito Y."/>
            <person name="Ito Y."/>
            <person name="Iwabuchi A."/>
            <person name="Kamiya K."/>
            <person name="Karasawa W."/>
            <person name="Kurita K."/>
            <person name="Katagiri S."/>
            <person name="Kikuta A."/>
            <person name="Kobayashi H."/>
            <person name="Kobayashi N."/>
            <person name="Machita K."/>
            <person name="Maehara T."/>
            <person name="Masukawa M."/>
            <person name="Mizubayashi T."/>
            <person name="Mukai Y."/>
            <person name="Nagasaki H."/>
            <person name="Nagata Y."/>
            <person name="Naito S."/>
            <person name="Nakashima M."/>
            <person name="Nakama Y."/>
            <person name="Nakamichi Y."/>
            <person name="Nakamura M."/>
            <person name="Meguro A."/>
            <person name="Negishi M."/>
            <person name="Ohta I."/>
            <person name="Ohta T."/>
            <person name="Okamoto M."/>
            <person name="Ono N."/>
            <person name="Saji S."/>
            <person name="Sakaguchi M."/>
            <person name="Sakai K."/>
            <person name="Shibata M."/>
            <person name="Shimokawa T."/>
            <person name="Song J."/>
            <person name="Takazaki Y."/>
            <person name="Terasawa K."/>
            <person name="Tsugane M."/>
            <person name="Tsuji K."/>
            <person name="Ueda S."/>
            <person name="Waki K."/>
            <person name="Yamagata H."/>
            <person name="Yamamoto M."/>
            <person name="Yamamoto S."/>
            <person name="Yamane H."/>
            <person name="Yoshiki S."/>
            <person name="Yoshihara R."/>
            <person name="Yukawa K."/>
            <person name="Zhong H."/>
            <person name="Yano M."/>
            <person name="Yuan Q."/>
            <person name="Ouyang S."/>
            <person name="Liu J."/>
            <person name="Jones K.M."/>
            <person name="Gansberger K."/>
            <person name="Moffat K."/>
            <person name="Hill J."/>
            <person name="Bera J."/>
            <person name="Fadrosh D."/>
            <person name="Jin S."/>
            <person name="Johri S."/>
            <person name="Kim M."/>
            <person name="Overton L."/>
            <person name="Reardon M."/>
            <person name="Tsitrin T."/>
            <person name="Vuong H."/>
            <person name="Weaver B."/>
            <person name="Ciecko A."/>
            <person name="Tallon L."/>
            <person name="Jackson J."/>
            <person name="Pai G."/>
            <person name="Aken S.V."/>
            <person name="Utterback T."/>
            <person name="Reidmuller S."/>
            <person name="Feldblyum T."/>
            <person name="Hsiao J."/>
            <person name="Zismann V."/>
            <person name="Iobst S."/>
            <person name="de Vazeille A.R."/>
            <person name="Buell C.R."/>
            <person name="Ying K."/>
            <person name="Li Y."/>
            <person name="Lu T."/>
            <person name="Huang Y."/>
            <person name="Zhao Q."/>
            <person name="Feng Q."/>
            <person name="Zhang L."/>
            <person name="Zhu J."/>
            <person name="Weng Q."/>
            <person name="Mu J."/>
            <person name="Lu Y."/>
            <person name="Fan D."/>
            <person name="Liu Y."/>
            <person name="Guan J."/>
            <person name="Zhang Y."/>
            <person name="Yu S."/>
            <person name="Liu X."/>
            <person name="Zhang Y."/>
            <person name="Hong G."/>
            <person name="Han B."/>
            <person name="Choisne N."/>
            <person name="Demange N."/>
            <person name="Orjeda G."/>
            <person name="Samain S."/>
            <person name="Cattolico L."/>
            <person name="Pelletier E."/>
            <person name="Couloux A."/>
            <person name="Segurens B."/>
            <person name="Wincker P."/>
            <person name="D'Hont A."/>
            <person name="Scarpelli C."/>
            <person name="Weissenbach J."/>
            <person name="Salanoubat M."/>
            <person name="Quetier F."/>
            <person name="Yu Y."/>
            <person name="Kim H.R."/>
            <person name="Rambo T."/>
            <person name="Currie J."/>
            <person name="Collura K."/>
            <person name="Luo M."/>
            <person name="Yang T."/>
            <person name="Ammiraju J.S.S."/>
            <person name="Engler F."/>
            <person name="Soderlund C."/>
            <person name="Wing R.A."/>
            <person name="Palmer L.E."/>
            <person name="de la Bastide M."/>
            <person name="Spiegel L."/>
            <person name="Nascimento L."/>
            <person name="Zutavern T."/>
            <person name="O'Shaughnessy A."/>
            <person name="Dike S."/>
            <person name="Dedhia N."/>
            <person name="Preston R."/>
            <person name="Balija V."/>
            <person name="McCombie W.R."/>
            <person name="Chow T."/>
            <person name="Chen H."/>
            <person name="Chung M."/>
            <person name="Chen C."/>
            <person name="Shaw J."/>
            <person name="Wu H."/>
            <person name="Hsiao K."/>
            <person name="Chao Y."/>
            <person name="Chu M."/>
            <person name="Cheng C."/>
            <person name="Hour A."/>
            <person name="Lee P."/>
            <person name="Lin S."/>
            <person name="Lin Y."/>
            <person name="Liou J."/>
            <person name="Liu S."/>
            <person name="Hsing Y."/>
            <person name="Raghuvanshi S."/>
            <person name="Mohanty A."/>
            <person name="Bharti A.K."/>
            <person name="Gaur A."/>
            <person name="Gupta V."/>
            <person name="Kumar D."/>
            <person name="Ravi V."/>
            <person name="Vij S."/>
            <person name="Kapur A."/>
            <person name="Khurana P."/>
            <person name="Khurana P."/>
            <person name="Khurana J.P."/>
            <person name="Tyagi A.K."/>
            <person name="Gaikwad K."/>
            <person name="Singh A."/>
            <person name="Dalal V."/>
            <person name="Srivastava S."/>
            <person name="Dixit A."/>
            <person name="Pal A.K."/>
            <person name="Ghazi I.A."/>
            <person name="Yadav M."/>
            <person name="Pandit A."/>
            <person name="Bhargava A."/>
            <person name="Sureshbabu K."/>
            <person name="Batra K."/>
            <person name="Sharma T.R."/>
            <person name="Mohapatra T."/>
            <person name="Singh N.K."/>
            <person name="Messing J."/>
            <person name="Nelson A.B."/>
            <person name="Fuks G."/>
            <person name="Kavchok S."/>
            <person name="Keizer G."/>
            <person name="Linton E."/>
            <person name="Llaca V."/>
            <person name="Song R."/>
            <person name="Tanyolac B."/>
            <person name="Young S."/>
            <person name="Ho-Il K."/>
            <person name="Hahn J.H."/>
            <person name="Sangsakoo G."/>
            <person name="Vanavichit A."/>
            <person name="de Mattos Luiz.A.T."/>
            <person name="Zimmer P.D."/>
            <person name="Malone G."/>
            <person name="Dellagostin O."/>
            <person name="de Oliveira A.C."/>
            <person name="Bevan M."/>
            <person name="Bancroft I."/>
            <person name="Minx P."/>
            <person name="Cordum H."/>
            <person name="Wilson R."/>
            <person name="Cheng Z."/>
            <person name="Jin W."/>
            <person name="Jiang J."/>
            <person name="Leong S.A."/>
            <person name="Iwama H."/>
            <person name="Gojobori T."/>
            <person name="Itoh T."/>
            <person name="Niimura Y."/>
            <person name="Fujii Y."/>
            <person name="Habara T."/>
            <person name="Sakai H."/>
            <person name="Sato Y."/>
            <person name="Wilson G."/>
            <person name="Kumar K."/>
            <person name="McCouch S."/>
            <person name="Juretic N."/>
            <person name="Hoen D."/>
            <person name="Wright S."/>
            <person name="Bruskiewich R."/>
            <person name="Bureau T."/>
            <person name="Miyao A."/>
            <person name="Hirochika H."/>
            <person name="Nishikawa T."/>
            <person name="Kadowaki K."/>
            <person name="Sugiura M."/>
            <person name="Burr B."/>
            <person name="Sasaki T."/>
        </authorList>
    </citation>
    <scope>NUCLEOTIDE SEQUENCE [LARGE SCALE GENOMIC DNA]</scope>
    <source>
        <strain evidence="4">cv. Nipponbare</strain>
    </source>
</reference>
<proteinExistence type="predicted"/>
<gene>
    <name evidence="3" type="ORF">P0417F02.33</name>
    <name evidence="2" type="ORF">P0519E02.7</name>
</gene>
<reference evidence="2" key="2">
    <citation type="submission" date="2002-05" db="EMBL/GenBank/DDBJ databases">
        <title>Oryza sativa nipponbare(GA3) genomic DNA, chromosome 7, PAC clone:P0519E02.</title>
        <authorList>
            <person name="Sasaki T."/>
            <person name="Matsumoto T."/>
            <person name="Katayose Y."/>
        </authorList>
    </citation>
    <scope>NUCLEOTIDE SEQUENCE</scope>
</reference>
<reference evidence="3" key="1">
    <citation type="submission" date="2002-05" db="EMBL/GenBank/DDBJ databases">
        <title>Oryza sativa nipponbare(GA3) genomic DNA, chromosome 7, PAC clone:P0417F02.</title>
        <authorList>
            <person name="Sasaki T."/>
            <person name="Matsumoto T."/>
            <person name="Katayose Y."/>
        </authorList>
    </citation>
    <scope>NUCLEOTIDE SEQUENCE</scope>
</reference>
<name>Q6Z376_ORYSJ</name>
<dbReference type="Proteomes" id="UP000000763">
    <property type="component" value="Chromosome 7"/>
</dbReference>
<reference evidence="4" key="4">
    <citation type="journal article" date="2008" name="Nucleic Acids Res.">
        <title>The rice annotation project database (RAP-DB): 2008 update.</title>
        <authorList>
            <consortium name="The rice annotation project (RAP)"/>
        </authorList>
    </citation>
    <scope>GENOME REANNOTATION</scope>
    <source>
        <strain evidence="4">cv. Nipponbare</strain>
    </source>
</reference>
<evidence type="ECO:0000313" key="2">
    <source>
        <dbReference type="EMBL" id="BAC84204.1"/>
    </source>
</evidence>
<sequence length="213" mass="23034">MEAAARGGAWRRRHGFGSYGRKWKGQREVALAAAAGGDELGVGAHATASFIDLAVAGDLPPKSAAMLPVPEPPIRADRLVFSLKVPDPFCREPNPSVASQRDVEEEKGRRGVPHSCCWGALLLGGDGGVDATRARSMRAQQQRQLRARPPPQREPLPAAPSSAAPPLPCLRRRAPLPPLSSAITRRYLSVAREERGERVEEREMGREEEEEGG</sequence>
<feature type="region of interest" description="Disordered" evidence="1">
    <location>
        <begin position="134"/>
        <end position="213"/>
    </location>
</feature>
<feature type="compositionally biased region" description="Basic and acidic residues" evidence="1">
    <location>
        <begin position="191"/>
        <end position="205"/>
    </location>
</feature>